<protein>
    <recommendedName>
        <fullName evidence="4">F-box domain-containing protein</fullName>
    </recommendedName>
</protein>
<dbReference type="InterPro" id="IPR032675">
    <property type="entry name" value="LRR_dom_sf"/>
</dbReference>
<dbReference type="Proteomes" id="UP000054558">
    <property type="component" value="Unassembled WGS sequence"/>
</dbReference>
<feature type="compositionally biased region" description="Acidic residues" evidence="1">
    <location>
        <begin position="439"/>
        <end position="487"/>
    </location>
</feature>
<keyword evidence="3" id="KW-1185">Reference proteome</keyword>
<feature type="compositionally biased region" description="Basic and acidic residues" evidence="1">
    <location>
        <begin position="406"/>
        <end position="417"/>
    </location>
</feature>
<proteinExistence type="predicted"/>
<feature type="compositionally biased region" description="Acidic residues" evidence="1">
    <location>
        <begin position="394"/>
        <end position="405"/>
    </location>
</feature>
<accession>A0A1Y1ICI1</accession>
<evidence type="ECO:0008006" key="4">
    <source>
        <dbReference type="Google" id="ProtNLM"/>
    </source>
</evidence>
<feature type="region of interest" description="Disordered" evidence="1">
    <location>
        <begin position="375"/>
        <end position="487"/>
    </location>
</feature>
<gene>
    <name evidence="2" type="ORF">KFL_004510010</name>
</gene>
<organism evidence="2 3">
    <name type="scientific">Klebsormidium nitens</name>
    <name type="common">Green alga</name>
    <name type="synonym">Ulothrix nitens</name>
    <dbReference type="NCBI Taxonomy" id="105231"/>
    <lineage>
        <taxon>Eukaryota</taxon>
        <taxon>Viridiplantae</taxon>
        <taxon>Streptophyta</taxon>
        <taxon>Klebsormidiophyceae</taxon>
        <taxon>Klebsormidiales</taxon>
        <taxon>Klebsormidiaceae</taxon>
        <taxon>Klebsormidium</taxon>
    </lineage>
</organism>
<dbReference type="EMBL" id="DF237400">
    <property type="protein sequence ID" value="GAQ88674.1"/>
    <property type="molecule type" value="Genomic_DNA"/>
</dbReference>
<evidence type="ECO:0000313" key="3">
    <source>
        <dbReference type="Proteomes" id="UP000054558"/>
    </source>
</evidence>
<dbReference type="Gene3D" id="3.80.10.10">
    <property type="entry name" value="Ribonuclease Inhibitor"/>
    <property type="match status" value="1"/>
</dbReference>
<dbReference type="AlphaFoldDB" id="A0A1Y1ICI1"/>
<feature type="compositionally biased region" description="Acidic residues" evidence="1">
    <location>
        <begin position="375"/>
        <end position="386"/>
    </location>
</feature>
<feature type="compositionally biased region" description="Acidic residues" evidence="1">
    <location>
        <begin position="418"/>
        <end position="428"/>
    </location>
</feature>
<evidence type="ECO:0000256" key="1">
    <source>
        <dbReference type="SAM" id="MobiDB-lite"/>
    </source>
</evidence>
<name>A0A1Y1ICI1_KLENI</name>
<dbReference type="STRING" id="105231.A0A1Y1ICI1"/>
<reference evidence="2 3" key="1">
    <citation type="journal article" date="2014" name="Nat. Commun.">
        <title>Klebsormidium flaccidum genome reveals primary factors for plant terrestrial adaptation.</title>
        <authorList>
            <person name="Hori K."/>
            <person name="Maruyama F."/>
            <person name="Fujisawa T."/>
            <person name="Togashi T."/>
            <person name="Yamamoto N."/>
            <person name="Seo M."/>
            <person name="Sato S."/>
            <person name="Yamada T."/>
            <person name="Mori H."/>
            <person name="Tajima N."/>
            <person name="Moriyama T."/>
            <person name="Ikeuchi M."/>
            <person name="Watanabe M."/>
            <person name="Wada H."/>
            <person name="Kobayashi K."/>
            <person name="Saito M."/>
            <person name="Masuda T."/>
            <person name="Sasaki-Sekimoto Y."/>
            <person name="Mashiguchi K."/>
            <person name="Awai K."/>
            <person name="Shimojima M."/>
            <person name="Masuda S."/>
            <person name="Iwai M."/>
            <person name="Nobusawa T."/>
            <person name="Narise T."/>
            <person name="Kondo S."/>
            <person name="Saito H."/>
            <person name="Sato R."/>
            <person name="Murakawa M."/>
            <person name="Ihara Y."/>
            <person name="Oshima-Yamada Y."/>
            <person name="Ohtaka K."/>
            <person name="Satoh M."/>
            <person name="Sonobe K."/>
            <person name="Ishii M."/>
            <person name="Ohtani R."/>
            <person name="Kanamori-Sato M."/>
            <person name="Honoki R."/>
            <person name="Miyazaki D."/>
            <person name="Mochizuki H."/>
            <person name="Umetsu J."/>
            <person name="Higashi K."/>
            <person name="Shibata D."/>
            <person name="Kamiya Y."/>
            <person name="Sato N."/>
            <person name="Nakamura Y."/>
            <person name="Tabata S."/>
            <person name="Ida S."/>
            <person name="Kurokawa K."/>
            <person name="Ohta H."/>
        </authorList>
    </citation>
    <scope>NUCLEOTIDE SEQUENCE [LARGE SCALE GENOMIC DNA]</scope>
    <source>
        <strain evidence="2 3">NIES-2285</strain>
    </source>
</reference>
<evidence type="ECO:0000313" key="2">
    <source>
        <dbReference type="EMBL" id="GAQ88674.1"/>
    </source>
</evidence>
<sequence length="487" mass="54226">MDRGRARAVPSAPPAQALPIVLAYLSGDLPSLLAAACVSHDWREALSGMPEVWQAVHFPKQIASKVTDRGLRWILRQSGERGLTSLDLGGCSQLTDQVVPYILNALKRVPEKVSLKGCGRMTWRGAWGILQYLQNRYEQEVGRGEGRGGANELERGRRRLQSVRLSGISLEGCDPAVLMRLTSLPVVGGLLDWMALCDRCLSSHLLEKCEWCGVRGCREPNLELDMVECVRCQKFGCVDHFQDLNFAHCNCAICDECLDEHPDRATPCYKCDVLLCPVCDAGARNYVRECTGPCLPPNIVCDSCRLDECICTCNNDDMTVEELRRHEYPVLCEECVRTQERVFSAEERQFGQEPATRYCGACGLLRKCHPDLGTDDDSEDNFSDDPPDSHDTEALGDSDDYDSWFDELKPRKKRGEECSSDEETDSEGAVDGAQGAGENGEEGDEDVSYDDEEDAGDDDEDEDDVDDDDNEDDDDDDDEDDDDEGDW</sequence>